<gene>
    <name evidence="8" type="ORF">THITE_2118139</name>
</gene>
<feature type="domain" description="Xylanolytic transcriptional activator regulatory" evidence="7">
    <location>
        <begin position="48"/>
        <end position="215"/>
    </location>
</feature>
<dbReference type="GO" id="GO:0000976">
    <property type="term" value="F:transcription cis-regulatory region binding"/>
    <property type="evidence" value="ECO:0007669"/>
    <property type="project" value="TreeGrafter"/>
</dbReference>
<dbReference type="eggNOG" id="ENOG502QR4T">
    <property type="taxonomic scope" value="Eukaryota"/>
</dbReference>
<feature type="region of interest" description="Disordered" evidence="6">
    <location>
        <begin position="463"/>
        <end position="492"/>
    </location>
</feature>
<reference evidence="8 9" key="1">
    <citation type="journal article" date="2011" name="Nat. Biotechnol.">
        <title>Comparative genomic analysis of the thermophilic biomass-degrading fungi Myceliophthora thermophila and Thielavia terrestris.</title>
        <authorList>
            <person name="Berka R.M."/>
            <person name="Grigoriev I.V."/>
            <person name="Otillar R."/>
            <person name="Salamov A."/>
            <person name="Grimwood J."/>
            <person name="Reid I."/>
            <person name="Ishmael N."/>
            <person name="John T."/>
            <person name="Darmond C."/>
            <person name="Moisan M.-C."/>
            <person name="Henrissat B."/>
            <person name="Coutinho P.M."/>
            <person name="Lombard V."/>
            <person name="Natvig D.O."/>
            <person name="Lindquist E."/>
            <person name="Schmutz J."/>
            <person name="Lucas S."/>
            <person name="Harris P."/>
            <person name="Powlowski J."/>
            <person name="Bellemare A."/>
            <person name="Taylor D."/>
            <person name="Butler G."/>
            <person name="de Vries R.P."/>
            <person name="Allijn I.E."/>
            <person name="van den Brink J."/>
            <person name="Ushinsky S."/>
            <person name="Storms R."/>
            <person name="Powell A.J."/>
            <person name="Paulsen I.T."/>
            <person name="Elbourne L.D.H."/>
            <person name="Baker S.E."/>
            <person name="Magnuson J."/>
            <person name="LaBoissiere S."/>
            <person name="Clutterbuck A.J."/>
            <person name="Martinez D."/>
            <person name="Wogulis M."/>
            <person name="de Leon A.L."/>
            <person name="Rey M.W."/>
            <person name="Tsang A."/>
        </authorList>
    </citation>
    <scope>NUCLEOTIDE SEQUENCE [LARGE SCALE GENOMIC DNA]</scope>
    <source>
        <strain evidence="9">ATCC 38088 / NRRL 8126</strain>
    </source>
</reference>
<dbReference type="GeneID" id="11519002"/>
<comment type="subcellular location">
    <subcellularLocation>
        <location evidence="1">Nucleus</location>
    </subcellularLocation>
</comment>
<name>G2R748_THETT</name>
<dbReference type="PANTHER" id="PTHR31845">
    <property type="entry name" value="FINGER DOMAIN PROTEIN, PUTATIVE-RELATED"/>
    <property type="match status" value="1"/>
</dbReference>
<evidence type="ECO:0000256" key="2">
    <source>
        <dbReference type="ARBA" id="ARBA00023015"/>
    </source>
</evidence>
<proteinExistence type="predicted"/>
<keyword evidence="9" id="KW-1185">Reference proteome</keyword>
<dbReference type="RefSeq" id="XP_003654908.1">
    <property type="nucleotide sequence ID" value="XM_003654860.1"/>
</dbReference>
<organism evidence="8 9">
    <name type="scientific">Thermothielavioides terrestris (strain ATCC 38088 / NRRL 8126)</name>
    <name type="common">Thielavia terrestris</name>
    <dbReference type="NCBI Taxonomy" id="578455"/>
    <lineage>
        <taxon>Eukaryota</taxon>
        <taxon>Fungi</taxon>
        <taxon>Dikarya</taxon>
        <taxon>Ascomycota</taxon>
        <taxon>Pezizomycotina</taxon>
        <taxon>Sordariomycetes</taxon>
        <taxon>Sordariomycetidae</taxon>
        <taxon>Sordariales</taxon>
        <taxon>Chaetomiaceae</taxon>
        <taxon>Thermothielavioides</taxon>
        <taxon>Thermothielavioides terrestris</taxon>
    </lineage>
</organism>
<evidence type="ECO:0000256" key="1">
    <source>
        <dbReference type="ARBA" id="ARBA00004123"/>
    </source>
</evidence>
<dbReference type="GO" id="GO:0000981">
    <property type="term" value="F:DNA-binding transcription factor activity, RNA polymerase II-specific"/>
    <property type="evidence" value="ECO:0007669"/>
    <property type="project" value="TreeGrafter"/>
</dbReference>
<evidence type="ECO:0000256" key="6">
    <source>
        <dbReference type="SAM" id="MobiDB-lite"/>
    </source>
</evidence>
<evidence type="ECO:0000256" key="5">
    <source>
        <dbReference type="ARBA" id="ARBA00023242"/>
    </source>
</evidence>
<dbReference type="InterPro" id="IPR051089">
    <property type="entry name" value="prtT"/>
</dbReference>
<dbReference type="KEGG" id="ttt:THITE_2118139"/>
<accession>G2R748</accession>
<dbReference type="EMBL" id="CP003011">
    <property type="protein sequence ID" value="AEO68572.1"/>
    <property type="molecule type" value="Genomic_DNA"/>
</dbReference>
<protein>
    <recommendedName>
        <fullName evidence="7">Xylanolytic transcriptional activator regulatory domain-containing protein</fullName>
    </recommendedName>
</protein>
<keyword evidence="2" id="KW-0805">Transcription regulation</keyword>
<dbReference type="GO" id="GO:0006351">
    <property type="term" value="P:DNA-templated transcription"/>
    <property type="evidence" value="ECO:0007669"/>
    <property type="project" value="InterPro"/>
</dbReference>
<dbReference type="PANTHER" id="PTHR31845:SF21">
    <property type="entry name" value="REGULATORY PROTEIN LEU3"/>
    <property type="match status" value="1"/>
</dbReference>
<keyword evidence="4" id="KW-0804">Transcription</keyword>
<keyword evidence="3" id="KW-0238">DNA-binding</keyword>
<dbReference type="AlphaFoldDB" id="G2R748"/>
<dbReference type="HOGENOM" id="CLU_011455_3_1_1"/>
<keyword evidence="5" id="KW-0539">Nucleus</keyword>
<dbReference type="Proteomes" id="UP000008181">
    <property type="component" value="Chromosome 3"/>
</dbReference>
<dbReference type="InterPro" id="IPR007219">
    <property type="entry name" value="XnlR_reg_dom"/>
</dbReference>
<evidence type="ECO:0000313" key="8">
    <source>
        <dbReference type="EMBL" id="AEO68572.1"/>
    </source>
</evidence>
<dbReference type="CDD" id="cd12148">
    <property type="entry name" value="fungal_TF_MHR"/>
    <property type="match status" value="1"/>
</dbReference>
<dbReference type="GO" id="GO:0008270">
    <property type="term" value="F:zinc ion binding"/>
    <property type="evidence" value="ECO:0007669"/>
    <property type="project" value="InterPro"/>
</dbReference>
<evidence type="ECO:0000259" key="7">
    <source>
        <dbReference type="Pfam" id="PF04082"/>
    </source>
</evidence>
<dbReference type="GO" id="GO:0005634">
    <property type="term" value="C:nucleus"/>
    <property type="evidence" value="ECO:0007669"/>
    <property type="project" value="UniProtKB-SubCell"/>
</dbReference>
<evidence type="ECO:0000256" key="3">
    <source>
        <dbReference type="ARBA" id="ARBA00023125"/>
    </source>
</evidence>
<sequence>MPASSRTEPNEAAEWKSAADLAIGLGVQVPTRSLGDVEISAHDLLELIDIFFSRFHPQLPFLTGKEQLIRDCVACPLLSWAVVAVAARASPSLEPIRPRLVWPIRRLASESILQPRSLPVIQALLLLCLWPMPYASLIDDPSWMFSGIATQKALQLGLSRPFAALMQQTKGDEKAARSLRCTWIACFIVGQMLSDRFGIPSLVSLEPSVLAAPMPPVLRAVAEAARKDSIISSLLAQQKPGNGLQSFLPVLKASESQLESLDTEFGEHESPLLQRLLSSIKLRLYSCALLPNAQDQDAGAGAESSLHIMSYATKAYTIAMAVINKALEGHDGDTYKIAATGGGEHSPPRCALWTFIDLQSFIMAVFTVLHLVRTYPNLSGQHEVSRISQQTCSMLHACSVVEGDHFYRVCEVISYLASKGPNTESSDEDTGAEDAVPTIRPSIGVGVAHKMIKEAKKRYRSGRRFPEQFPMMDSDGTAVEAESAAGTTPSTDDWLQFPLSNLVPPAFDMMTWPSWDSGVMFGDNLDAQLPMVDSSTEHPRAHQGLQ</sequence>
<dbReference type="OrthoDB" id="3163292at2759"/>
<evidence type="ECO:0000313" key="9">
    <source>
        <dbReference type="Proteomes" id="UP000008181"/>
    </source>
</evidence>
<evidence type="ECO:0000256" key="4">
    <source>
        <dbReference type="ARBA" id="ARBA00023163"/>
    </source>
</evidence>
<dbReference type="Pfam" id="PF04082">
    <property type="entry name" value="Fungal_trans"/>
    <property type="match status" value="1"/>
</dbReference>